<dbReference type="Gramene" id="GBG67416">
    <property type="protein sequence ID" value="GBG67416"/>
    <property type="gene ID" value="CBR_g551"/>
</dbReference>
<dbReference type="PANTHER" id="PTHR13200:SF0">
    <property type="entry name" value="EEF1A LYSINE METHYLTRANSFERASE 1"/>
    <property type="match status" value="1"/>
</dbReference>
<dbReference type="STRING" id="69332.A0A388KBN2"/>
<keyword evidence="4 5" id="KW-0808">Transferase</keyword>
<keyword evidence="8" id="KW-1185">Reference proteome</keyword>
<evidence type="ECO:0000256" key="3">
    <source>
        <dbReference type="ARBA" id="ARBA00022603"/>
    </source>
</evidence>
<dbReference type="Pfam" id="PF10237">
    <property type="entry name" value="N6-adenineMlase"/>
    <property type="match status" value="1"/>
</dbReference>
<dbReference type="InterPro" id="IPR002052">
    <property type="entry name" value="DNA_methylase_N6_adenine_CS"/>
</dbReference>
<dbReference type="Proteomes" id="UP000265515">
    <property type="component" value="Unassembled WGS sequence"/>
</dbReference>
<dbReference type="GO" id="GO:0016279">
    <property type="term" value="F:protein-lysine N-methyltransferase activity"/>
    <property type="evidence" value="ECO:0007669"/>
    <property type="project" value="UniProtKB-UniRule"/>
</dbReference>
<name>A0A388KBN2_CHABU</name>
<keyword evidence="2 5" id="KW-0963">Cytoplasm</keyword>
<reference evidence="7 8" key="1">
    <citation type="journal article" date="2018" name="Cell">
        <title>The Chara Genome: Secondary Complexity and Implications for Plant Terrestrialization.</title>
        <authorList>
            <person name="Nishiyama T."/>
            <person name="Sakayama H."/>
            <person name="Vries J.D."/>
            <person name="Buschmann H."/>
            <person name="Saint-Marcoux D."/>
            <person name="Ullrich K.K."/>
            <person name="Haas F.B."/>
            <person name="Vanderstraeten L."/>
            <person name="Becker D."/>
            <person name="Lang D."/>
            <person name="Vosolsobe S."/>
            <person name="Rombauts S."/>
            <person name="Wilhelmsson P.K.I."/>
            <person name="Janitza P."/>
            <person name="Kern R."/>
            <person name="Heyl A."/>
            <person name="Rumpler F."/>
            <person name="Villalobos L.I.A.C."/>
            <person name="Clay J.M."/>
            <person name="Skokan R."/>
            <person name="Toyoda A."/>
            <person name="Suzuki Y."/>
            <person name="Kagoshima H."/>
            <person name="Schijlen E."/>
            <person name="Tajeshwar N."/>
            <person name="Catarino B."/>
            <person name="Hetherington A.J."/>
            <person name="Saltykova A."/>
            <person name="Bonnot C."/>
            <person name="Breuninger H."/>
            <person name="Symeonidi A."/>
            <person name="Radhakrishnan G.V."/>
            <person name="Van Nieuwerburgh F."/>
            <person name="Deforce D."/>
            <person name="Chang C."/>
            <person name="Karol K.G."/>
            <person name="Hedrich R."/>
            <person name="Ulvskov P."/>
            <person name="Glockner G."/>
            <person name="Delwiche C.F."/>
            <person name="Petrasek J."/>
            <person name="Van de Peer Y."/>
            <person name="Friml J."/>
            <person name="Beilby M."/>
            <person name="Dolan L."/>
            <person name="Kohara Y."/>
            <person name="Sugano S."/>
            <person name="Fujiyama A."/>
            <person name="Delaux P.-M."/>
            <person name="Quint M."/>
            <person name="TheiBen G."/>
            <person name="Hagemann M."/>
            <person name="Harholt J."/>
            <person name="Dunand C."/>
            <person name="Zachgo S."/>
            <person name="Langdale J."/>
            <person name="Maumus F."/>
            <person name="Straeten D.V.D."/>
            <person name="Gould S.B."/>
            <person name="Rensing S.A."/>
        </authorList>
    </citation>
    <scope>NUCLEOTIDE SEQUENCE [LARGE SCALE GENOMIC DNA]</scope>
    <source>
        <strain evidence="7 8">S276</strain>
    </source>
</reference>
<dbReference type="OMA" id="CNFRPEH"/>
<comment type="function">
    <text evidence="5">S-adenosyl-L-methionine-dependent protein-lysine N-methyltransferase that methylates elongation factor 1-alpha.</text>
</comment>
<dbReference type="OrthoDB" id="206354at2759"/>
<dbReference type="InterPro" id="IPR041370">
    <property type="entry name" value="Mlase_EEF1AKMT1/ZCCHC4"/>
</dbReference>
<gene>
    <name evidence="7" type="ORF">CBR_g551</name>
</gene>
<evidence type="ECO:0000256" key="4">
    <source>
        <dbReference type="ARBA" id="ARBA00022679"/>
    </source>
</evidence>
<accession>A0A388KBN2</accession>
<feature type="region of interest" description="Disordered" evidence="6">
    <location>
        <begin position="182"/>
        <end position="208"/>
    </location>
</feature>
<evidence type="ECO:0000256" key="5">
    <source>
        <dbReference type="HAMAP-Rule" id="MF_03187"/>
    </source>
</evidence>
<dbReference type="HAMAP" id="MF_03187">
    <property type="entry name" value="Methyltr_EFM5"/>
    <property type="match status" value="1"/>
</dbReference>
<comment type="subcellular location">
    <subcellularLocation>
        <location evidence="1 5">Cytoplasm</location>
    </subcellularLocation>
</comment>
<dbReference type="EMBL" id="BFEA01000087">
    <property type="protein sequence ID" value="GBG67416.1"/>
    <property type="molecule type" value="Genomic_DNA"/>
</dbReference>
<keyword evidence="3 5" id="KW-0489">Methyltransferase</keyword>
<comment type="caution">
    <text evidence="7">The sequence shown here is derived from an EMBL/GenBank/DDBJ whole genome shotgun (WGS) entry which is preliminary data.</text>
</comment>
<evidence type="ECO:0000313" key="7">
    <source>
        <dbReference type="EMBL" id="GBG67416.1"/>
    </source>
</evidence>
<dbReference type="PROSITE" id="PS00092">
    <property type="entry name" value="N6_MTASE"/>
    <property type="match status" value="1"/>
</dbReference>
<dbReference type="GO" id="GO:0005737">
    <property type="term" value="C:cytoplasm"/>
    <property type="evidence" value="ECO:0007669"/>
    <property type="project" value="UniProtKB-SubCell"/>
</dbReference>
<dbReference type="AlphaFoldDB" id="A0A388KBN2"/>
<evidence type="ECO:0000256" key="2">
    <source>
        <dbReference type="ARBA" id="ARBA00022490"/>
    </source>
</evidence>
<dbReference type="GO" id="GO:0032259">
    <property type="term" value="P:methylation"/>
    <property type="evidence" value="ECO:0007669"/>
    <property type="project" value="UniProtKB-KW"/>
</dbReference>
<dbReference type="InterPro" id="IPR019369">
    <property type="entry name" value="Efm5/EEF1AKMT1"/>
</dbReference>
<sequence length="278" mass="31294">MASPPDTSSLLLSDLSSGTLAALQEFLGKQAKGHGSKNVDLDLDQVQGLDQKQEEDEEELFRENWGLSQFWYDEQTCKRVAEEVMARSDGGKTGIACVSCPSLFRELRKNHKVEHLHLFEYDKRFAVFGNQFSLYDYYHPLDIPSHLHHSFGVVVADPPYLSEECFVKTAQTMKLLARDSTSSTSSTFSTSSTSFTSSISKSNNSSISSSASCSFVVLTGAVQREHVFRYIQARACRFKPQHRNKLGNEFCIYTNYEPSDNLGGWEDENDQLQPVRTN</sequence>
<organism evidence="7 8">
    <name type="scientific">Chara braunii</name>
    <name type="common">Braun's stonewort</name>
    <dbReference type="NCBI Taxonomy" id="69332"/>
    <lineage>
        <taxon>Eukaryota</taxon>
        <taxon>Viridiplantae</taxon>
        <taxon>Streptophyta</taxon>
        <taxon>Charophyceae</taxon>
        <taxon>Charales</taxon>
        <taxon>Characeae</taxon>
        <taxon>Chara</taxon>
    </lineage>
</organism>
<evidence type="ECO:0000256" key="1">
    <source>
        <dbReference type="ARBA" id="ARBA00004496"/>
    </source>
</evidence>
<dbReference type="EC" id="2.1.1.-" evidence="5"/>
<dbReference type="GO" id="GO:0003676">
    <property type="term" value="F:nucleic acid binding"/>
    <property type="evidence" value="ECO:0007669"/>
    <property type="project" value="InterPro"/>
</dbReference>
<evidence type="ECO:0000313" key="8">
    <source>
        <dbReference type="Proteomes" id="UP000265515"/>
    </source>
</evidence>
<comment type="similarity">
    <text evidence="5">Belongs to the class I-like SAM-binding methyltransferase superfamily. EFM5 family.</text>
</comment>
<dbReference type="PANTHER" id="PTHR13200">
    <property type="entry name" value="EEF1A LYSINE METHYLTRANSFERASE 1"/>
    <property type="match status" value="1"/>
</dbReference>
<proteinExistence type="inferred from homology"/>
<protein>
    <recommendedName>
        <fullName evidence="5">Protein-lysine N-methyltransferase CBR_g551</fullName>
        <ecNumber evidence="5">2.1.1.-</ecNumber>
    </recommendedName>
</protein>
<evidence type="ECO:0000256" key="6">
    <source>
        <dbReference type="SAM" id="MobiDB-lite"/>
    </source>
</evidence>